<evidence type="ECO:0000256" key="6">
    <source>
        <dbReference type="ARBA" id="ARBA00022917"/>
    </source>
</evidence>
<organism evidence="11 12">
    <name type="scientific">Haemonchus contortus</name>
    <name type="common">Barber pole worm</name>
    <dbReference type="NCBI Taxonomy" id="6289"/>
    <lineage>
        <taxon>Eukaryota</taxon>
        <taxon>Metazoa</taxon>
        <taxon>Ecdysozoa</taxon>
        <taxon>Nematoda</taxon>
        <taxon>Chromadorea</taxon>
        <taxon>Rhabditida</taxon>
        <taxon>Rhabditina</taxon>
        <taxon>Rhabditomorpha</taxon>
        <taxon>Strongyloidea</taxon>
        <taxon>Trichostrongylidae</taxon>
        <taxon>Haemonchus</taxon>
    </lineage>
</organism>
<evidence type="ECO:0000256" key="10">
    <source>
        <dbReference type="SAM" id="MobiDB-lite"/>
    </source>
</evidence>
<sequence length="348" mass="39548">MWRQPARHLCNEICHHPELYFSGIQPTGVPHLGNYFGFIEPWTKLQKDLPSSTKMILAVADQHAISLGPKPPTELRENIRRMACSLLACGVDPSRTLLFRQSDVPRISQLSWILGSLQTVAQLQRLPQYKEKAVKFSRGNVPVGLLTYPVLQSADVLMFKATHVPVGADQAQHMNLLADLSDHFNTYYKTSFFPRPKQVVQPTTASRLRSLRDPSKKMSKSEKSERSRLEISDSAEEIEEKCRKAVSDFESRLSYNRDTRPAISNLIDLYCAVTGANIITVVESGWDQLELKKQLSRAVAERFLPIREKFLTLEKGQEVDEILFENGKRARSIAEQNMDEIHRIVGFS</sequence>
<keyword evidence="3 9" id="KW-0436">Ligase</keyword>
<dbReference type="EC" id="6.1.1.2" evidence="2"/>
<evidence type="ECO:0000256" key="9">
    <source>
        <dbReference type="RuleBase" id="RU363036"/>
    </source>
</evidence>
<keyword evidence="6 9" id="KW-0648">Protein biosynthesis</keyword>
<dbReference type="Gene3D" id="1.10.240.10">
    <property type="entry name" value="Tyrosyl-Transfer RNA Synthetase"/>
    <property type="match status" value="1"/>
</dbReference>
<accession>A0A7I4Y9L9</accession>
<dbReference type="PRINTS" id="PR01039">
    <property type="entry name" value="TRNASYNTHTRP"/>
</dbReference>
<dbReference type="PANTHER" id="PTHR43766">
    <property type="entry name" value="TRYPTOPHAN--TRNA LIGASE, MITOCHONDRIAL"/>
    <property type="match status" value="1"/>
</dbReference>
<dbReference type="NCBIfam" id="TIGR00233">
    <property type="entry name" value="trpS"/>
    <property type="match status" value="1"/>
</dbReference>
<dbReference type="GO" id="GO:0005524">
    <property type="term" value="F:ATP binding"/>
    <property type="evidence" value="ECO:0007669"/>
    <property type="project" value="UniProtKB-KW"/>
</dbReference>
<dbReference type="InterPro" id="IPR002306">
    <property type="entry name" value="Trp-tRNA-ligase"/>
</dbReference>
<dbReference type="AlphaFoldDB" id="A0A7I4Y9L9"/>
<evidence type="ECO:0000256" key="8">
    <source>
        <dbReference type="ARBA" id="ARBA00030268"/>
    </source>
</evidence>
<dbReference type="PANTHER" id="PTHR43766:SF1">
    <property type="entry name" value="TRYPTOPHAN--TRNA LIGASE, MITOCHONDRIAL"/>
    <property type="match status" value="1"/>
</dbReference>
<dbReference type="SUPFAM" id="SSF52374">
    <property type="entry name" value="Nucleotidylyl transferase"/>
    <property type="match status" value="1"/>
</dbReference>
<dbReference type="Proteomes" id="UP000025227">
    <property type="component" value="Unplaced"/>
</dbReference>
<dbReference type="GO" id="GO:0005759">
    <property type="term" value="C:mitochondrial matrix"/>
    <property type="evidence" value="ECO:0007669"/>
    <property type="project" value="TreeGrafter"/>
</dbReference>
<evidence type="ECO:0000256" key="1">
    <source>
        <dbReference type="ARBA" id="ARBA00005594"/>
    </source>
</evidence>
<evidence type="ECO:0000256" key="5">
    <source>
        <dbReference type="ARBA" id="ARBA00022840"/>
    </source>
</evidence>
<dbReference type="Gene3D" id="3.40.50.620">
    <property type="entry name" value="HUPs"/>
    <property type="match status" value="1"/>
</dbReference>
<keyword evidence="5 9" id="KW-0067">ATP-binding</keyword>
<dbReference type="InterPro" id="IPR002305">
    <property type="entry name" value="aa-tRNA-synth_Ic"/>
</dbReference>
<evidence type="ECO:0000313" key="12">
    <source>
        <dbReference type="WBParaSite" id="HCON_00070150-00001"/>
    </source>
</evidence>
<dbReference type="InterPro" id="IPR001412">
    <property type="entry name" value="aa-tRNA-synth_I_CS"/>
</dbReference>
<dbReference type="Pfam" id="PF00579">
    <property type="entry name" value="tRNA-synt_1b"/>
    <property type="match status" value="1"/>
</dbReference>
<dbReference type="InterPro" id="IPR050203">
    <property type="entry name" value="Trp-tRNA_synthetase"/>
</dbReference>
<feature type="region of interest" description="Disordered" evidence="10">
    <location>
        <begin position="198"/>
        <end position="232"/>
    </location>
</feature>
<reference evidence="12" key="1">
    <citation type="submission" date="2020-12" db="UniProtKB">
        <authorList>
            <consortium name="WormBaseParasite"/>
        </authorList>
    </citation>
    <scope>IDENTIFICATION</scope>
    <source>
        <strain evidence="12">MHco3</strain>
    </source>
</reference>
<keyword evidence="4 9" id="KW-0547">Nucleotide-binding</keyword>
<proteinExistence type="inferred from homology"/>
<evidence type="ECO:0000313" key="11">
    <source>
        <dbReference type="Proteomes" id="UP000025227"/>
    </source>
</evidence>
<keyword evidence="7 9" id="KW-0030">Aminoacyl-tRNA synthetase</keyword>
<name>A0A7I4Y9L9_HAECO</name>
<evidence type="ECO:0000256" key="4">
    <source>
        <dbReference type="ARBA" id="ARBA00022741"/>
    </source>
</evidence>
<evidence type="ECO:0000256" key="7">
    <source>
        <dbReference type="ARBA" id="ARBA00023146"/>
    </source>
</evidence>
<dbReference type="OMA" id="GWGQFKP"/>
<evidence type="ECO:0000256" key="3">
    <source>
        <dbReference type="ARBA" id="ARBA00022598"/>
    </source>
</evidence>
<evidence type="ECO:0000256" key="2">
    <source>
        <dbReference type="ARBA" id="ARBA00013161"/>
    </source>
</evidence>
<dbReference type="GO" id="GO:0004830">
    <property type="term" value="F:tryptophan-tRNA ligase activity"/>
    <property type="evidence" value="ECO:0007669"/>
    <property type="project" value="UniProtKB-EC"/>
</dbReference>
<comment type="similarity">
    <text evidence="1 9">Belongs to the class-I aminoacyl-tRNA synthetase family.</text>
</comment>
<dbReference type="PROSITE" id="PS00178">
    <property type="entry name" value="AA_TRNA_LIGASE_I"/>
    <property type="match status" value="1"/>
</dbReference>
<dbReference type="WBParaSite" id="HCON_00070150-00001">
    <property type="protein sequence ID" value="HCON_00070150-00001"/>
    <property type="gene ID" value="HCON_00070150"/>
</dbReference>
<keyword evidence="11" id="KW-1185">Reference proteome</keyword>
<dbReference type="OrthoDB" id="15808at2759"/>
<protein>
    <recommendedName>
        <fullName evidence="2">tryptophan--tRNA ligase</fullName>
        <ecNumber evidence="2">6.1.1.2</ecNumber>
    </recommendedName>
    <alternativeName>
        <fullName evidence="8">Tryptophanyl-tRNA synthetase</fullName>
    </alternativeName>
</protein>
<feature type="compositionally biased region" description="Basic and acidic residues" evidence="10">
    <location>
        <begin position="210"/>
        <end position="231"/>
    </location>
</feature>
<dbReference type="InterPro" id="IPR014729">
    <property type="entry name" value="Rossmann-like_a/b/a_fold"/>
</dbReference>
<dbReference type="GO" id="GO:0070183">
    <property type="term" value="P:mitochondrial tryptophanyl-tRNA aminoacylation"/>
    <property type="evidence" value="ECO:0007669"/>
    <property type="project" value="TreeGrafter"/>
</dbReference>